<accession>A0A9P4QS18</accession>
<feature type="region of interest" description="Disordered" evidence="6">
    <location>
        <begin position="306"/>
        <end position="325"/>
    </location>
</feature>
<dbReference type="InterPro" id="IPR013087">
    <property type="entry name" value="Znf_C2H2_type"/>
</dbReference>
<evidence type="ECO:0000256" key="3">
    <source>
        <dbReference type="ARBA" id="ARBA00022777"/>
    </source>
</evidence>
<evidence type="ECO:0000256" key="5">
    <source>
        <dbReference type="ARBA" id="ARBA00037982"/>
    </source>
</evidence>
<dbReference type="PROSITE" id="PS00108">
    <property type="entry name" value="PROTEIN_KINASE_ST"/>
    <property type="match status" value="1"/>
</dbReference>
<feature type="region of interest" description="Disordered" evidence="6">
    <location>
        <begin position="153"/>
        <end position="206"/>
    </location>
</feature>
<dbReference type="InterPro" id="IPR011009">
    <property type="entry name" value="Kinase-like_dom_sf"/>
</dbReference>
<feature type="compositionally biased region" description="Polar residues" evidence="6">
    <location>
        <begin position="306"/>
        <end position="316"/>
    </location>
</feature>
<evidence type="ECO:0000313" key="9">
    <source>
        <dbReference type="Proteomes" id="UP000799444"/>
    </source>
</evidence>
<feature type="region of interest" description="Disordered" evidence="6">
    <location>
        <begin position="336"/>
        <end position="357"/>
    </location>
</feature>
<dbReference type="Gene3D" id="1.10.510.10">
    <property type="entry name" value="Transferase(Phosphotransferase) domain 1"/>
    <property type="match status" value="1"/>
</dbReference>
<dbReference type="EMBL" id="ML996233">
    <property type="protein sequence ID" value="KAF2729851.1"/>
    <property type="molecule type" value="Genomic_DNA"/>
</dbReference>
<feature type="domain" description="Protein kinase" evidence="7">
    <location>
        <begin position="427"/>
        <end position="721"/>
    </location>
</feature>
<organism evidence="8 9">
    <name type="scientific">Polyplosphaeria fusca</name>
    <dbReference type="NCBI Taxonomy" id="682080"/>
    <lineage>
        <taxon>Eukaryota</taxon>
        <taxon>Fungi</taxon>
        <taxon>Dikarya</taxon>
        <taxon>Ascomycota</taxon>
        <taxon>Pezizomycotina</taxon>
        <taxon>Dothideomycetes</taxon>
        <taxon>Pleosporomycetidae</taxon>
        <taxon>Pleosporales</taxon>
        <taxon>Tetraplosphaeriaceae</taxon>
        <taxon>Polyplosphaeria</taxon>
    </lineage>
</organism>
<proteinExistence type="inferred from homology"/>
<dbReference type="OrthoDB" id="4062651at2759"/>
<dbReference type="AlphaFoldDB" id="A0A9P4QS18"/>
<dbReference type="Pfam" id="PF00069">
    <property type="entry name" value="Pkinase"/>
    <property type="match status" value="1"/>
</dbReference>
<keyword evidence="2" id="KW-0547">Nucleotide-binding</keyword>
<dbReference type="PANTHER" id="PTHR11042:SF190">
    <property type="entry name" value="MITOSIS INHIBITOR PROTEIN KINASE MIK1"/>
    <property type="match status" value="1"/>
</dbReference>
<protein>
    <submittedName>
        <fullName evidence="8">Kinase-like protein</fullName>
    </submittedName>
</protein>
<evidence type="ECO:0000256" key="1">
    <source>
        <dbReference type="ARBA" id="ARBA00022679"/>
    </source>
</evidence>
<keyword evidence="4" id="KW-0067">ATP-binding</keyword>
<evidence type="ECO:0000313" key="8">
    <source>
        <dbReference type="EMBL" id="KAF2729851.1"/>
    </source>
</evidence>
<evidence type="ECO:0000256" key="4">
    <source>
        <dbReference type="ARBA" id="ARBA00022840"/>
    </source>
</evidence>
<feature type="compositionally biased region" description="Basic and acidic residues" evidence="6">
    <location>
        <begin position="336"/>
        <end position="347"/>
    </location>
</feature>
<dbReference type="GO" id="GO:0004713">
    <property type="term" value="F:protein tyrosine kinase activity"/>
    <property type="evidence" value="ECO:0007669"/>
    <property type="project" value="TreeGrafter"/>
</dbReference>
<gene>
    <name evidence="8" type="ORF">EJ04DRAFT_555840</name>
</gene>
<keyword evidence="9" id="KW-1185">Reference proteome</keyword>
<dbReference type="PROSITE" id="PS50011">
    <property type="entry name" value="PROTEIN_KINASE_DOM"/>
    <property type="match status" value="1"/>
</dbReference>
<dbReference type="PANTHER" id="PTHR11042">
    <property type="entry name" value="EUKARYOTIC TRANSLATION INITIATION FACTOR 2-ALPHA KINASE EIF2-ALPHA KINASE -RELATED"/>
    <property type="match status" value="1"/>
</dbReference>
<dbReference type="SUPFAM" id="SSF56112">
    <property type="entry name" value="Protein kinase-like (PK-like)"/>
    <property type="match status" value="1"/>
</dbReference>
<feature type="compositionally biased region" description="Polar residues" evidence="6">
    <location>
        <begin position="153"/>
        <end position="185"/>
    </location>
</feature>
<dbReference type="GO" id="GO:0110031">
    <property type="term" value="P:negative regulation of G2/MI transition of meiotic cell cycle"/>
    <property type="evidence" value="ECO:0007669"/>
    <property type="project" value="TreeGrafter"/>
</dbReference>
<evidence type="ECO:0000256" key="2">
    <source>
        <dbReference type="ARBA" id="ARBA00022741"/>
    </source>
</evidence>
<dbReference type="InterPro" id="IPR008271">
    <property type="entry name" value="Ser/Thr_kinase_AS"/>
</dbReference>
<dbReference type="InterPro" id="IPR050339">
    <property type="entry name" value="CC_SR_Kinase"/>
</dbReference>
<dbReference type="PROSITE" id="PS00028">
    <property type="entry name" value="ZINC_FINGER_C2H2_1"/>
    <property type="match status" value="1"/>
</dbReference>
<comment type="similarity">
    <text evidence="5">Belongs to the protein kinase superfamily. Ser/Thr protein kinase family. GCN2 subfamily.</text>
</comment>
<evidence type="ECO:0000256" key="6">
    <source>
        <dbReference type="SAM" id="MobiDB-lite"/>
    </source>
</evidence>
<comment type="caution">
    <text evidence="8">The sequence shown here is derived from an EMBL/GenBank/DDBJ whole genome shotgun (WGS) entry which is preliminary data.</text>
</comment>
<keyword evidence="3 8" id="KW-0418">Kinase</keyword>
<dbReference type="GO" id="GO:0005737">
    <property type="term" value="C:cytoplasm"/>
    <property type="evidence" value="ECO:0007669"/>
    <property type="project" value="TreeGrafter"/>
</dbReference>
<keyword evidence="1" id="KW-0808">Transferase</keyword>
<reference evidence="8" key="1">
    <citation type="journal article" date="2020" name="Stud. Mycol.">
        <title>101 Dothideomycetes genomes: a test case for predicting lifestyles and emergence of pathogens.</title>
        <authorList>
            <person name="Haridas S."/>
            <person name="Albert R."/>
            <person name="Binder M."/>
            <person name="Bloem J."/>
            <person name="Labutti K."/>
            <person name="Salamov A."/>
            <person name="Andreopoulos B."/>
            <person name="Baker S."/>
            <person name="Barry K."/>
            <person name="Bills G."/>
            <person name="Bluhm B."/>
            <person name="Cannon C."/>
            <person name="Castanera R."/>
            <person name="Culley D."/>
            <person name="Daum C."/>
            <person name="Ezra D."/>
            <person name="Gonzalez J."/>
            <person name="Henrissat B."/>
            <person name="Kuo A."/>
            <person name="Liang C."/>
            <person name="Lipzen A."/>
            <person name="Lutzoni F."/>
            <person name="Magnuson J."/>
            <person name="Mondo S."/>
            <person name="Nolan M."/>
            <person name="Ohm R."/>
            <person name="Pangilinan J."/>
            <person name="Park H.-J."/>
            <person name="Ramirez L."/>
            <person name="Alfaro M."/>
            <person name="Sun H."/>
            <person name="Tritt A."/>
            <person name="Yoshinaga Y."/>
            <person name="Zwiers L.-H."/>
            <person name="Turgeon B."/>
            <person name="Goodwin S."/>
            <person name="Spatafora J."/>
            <person name="Crous P."/>
            <person name="Grigoriev I."/>
        </authorList>
    </citation>
    <scope>NUCLEOTIDE SEQUENCE</scope>
    <source>
        <strain evidence="8">CBS 125425</strain>
    </source>
</reference>
<dbReference type="CDD" id="cd00180">
    <property type="entry name" value="PKc"/>
    <property type="match status" value="1"/>
</dbReference>
<dbReference type="InterPro" id="IPR000719">
    <property type="entry name" value="Prot_kinase_dom"/>
</dbReference>
<dbReference type="GO" id="GO:0005524">
    <property type="term" value="F:ATP binding"/>
    <property type="evidence" value="ECO:0007669"/>
    <property type="project" value="UniProtKB-KW"/>
</dbReference>
<sequence>MPPASITLQPCDRDTGAVLSSEEQTICQSNYVLIKSYIDHVERRTDATKPWVRKRLRCSTSELLASIETLAEEIRQKGIGDTYIDTVSQDTVLASNSIEDEEETDPSSYQNAVNILHELVSRLAVVSDTQHYALRPPPSGRFSNLDTIVPGGNSSWSETSTPLSNSISVATSSETNNSADPCSSKTSDESDSHIMSKSPSRSAPESVLTGKAIDFRNQNGVDHSSQSFGSAITDVKTELKLKTTNDWILEYLRGGLLANSLPGTIEGGPPSLNVGPVDSVSAESFHRLLRSDSDEAYLSLEASRSPAGTRSFTTSKRPGVGRPIPTVTMHFKEKSLPSRDATHHRLPEASGPDLYRTPRSIMSGATVYHTPDSGSVPLGSHGDTRNSAWNSYLREKGLIPTPFDEMDWSGRGQHAEFEATEEAKIPLTLERTLGHSATALVESVRCKRIRLARKTVEVSRRLKKEEAVREVAHLQRLKHPHIIRVVGTYTLPRKLSILLYPVADYTLDQFIDSVEDDLASAERSARLYSISTFLRCLAKGLDYIHCHAMKHMDIKPKNLLVRCMRHSSICNQGPYKIYIADFNIARSYRSIDDCVTDSPTAYTRAYAAPEVVAQESRDQKADIFSLGAVFAEMLAVLADEQPGTSNPDALLRIRESNEEDRSYQGNVIHIQAWLRNLDVSTYGFESDSNHSHITELVARMLSEDPKDRPNAANIVENIPFAAFCCDVNGGAEPFEAADRPNSARQLYDRAFQISDAELTCFRCMVDGCVKVYWSREKLEYHIQNGHGEDVESLEAAGKLQLVLDGEISNREALKSREMNEPNMILDYKALHEELTEHMRWG</sequence>
<dbReference type="GO" id="GO:0005634">
    <property type="term" value="C:nucleus"/>
    <property type="evidence" value="ECO:0007669"/>
    <property type="project" value="TreeGrafter"/>
</dbReference>
<dbReference type="Proteomes" id="UP000799444">
    <property type="component" value="Unassembled WGS sequence"/>
</dbReference>
<dbReference type="Gene3D" id="3.30.200.20">
    <property type="entry name" value="Phosphorylase Kinase, domain 1"/>
    <property type="match status" value="1"/>
</dbReference>
<dbReference type="SMART" id="SM00220">
    <property type="entry name" value="S_TKc"/>
    <property type="match status" value="1"/>
</dbReference>
<evidence type="ECO:0000259" key="7">
    <source>
        <dbReference type="PROSITE" id="PS50011"/>
    </source>
</evidence>
<name>A0A9P4QS18_9PLEO</name>